<dbReference type="Proteomes" id="UP000799291">
    <property type="component" value="Unassembled WGS sequence"/>
</dbReference>
<accession>A0A6G1JK96</accession>
<evidence type="ECO:0000313" key="3">
    <source>
        <dbReference type="Proteomes" id="UP000799291"/>
    </source>
</evidence>
<sequence length="52" mass="6448">KIAFYIRYRHFKYTIIPFRLINALAIVYFIYKSSVLIVLIKKNLYLLYFRLN</sequence>
<reference evidence="2" key="1">
    <citation type="journal article" date="2020" name="Stud. Mycol.">
        <title>101 Dothideomycetes genomes: a test case for predicting lifestyles and emergence of pathogens.</title>
        <authorList>
            <person name="Haridas S."/>
            <person name="Albert R."/>
            <person name="Binder M."/>
            <person name="Bloem J."/>
            <person name="Labutti K."/>
            <person name="Salamov A."/>
            <person name="Andreopoulos B."/>
            <person name="Baker S."/>
            <person name="Barry K."/>
            <person name="Bills G."/>
            <person name="Bluhm B."/>
            <person name="Cannon C."/>
            <person name="Castanera R."/>
            <person name="Culley D."/>
            <person name="Daum C."/>
            <person name="Ezra D."/>
            <person name="Gonzalez J."/>
            <person name="Henrissat B."/>
            <person name="Kuo A."/>
            <person name="Liang C."/>
            <person name="Lipzen A."/>
            <person name="Lutzoni F."/>
            <person name="Magnuson J."/>
            <person name="Mondo S."/>
            <person name="Nolan M."/>
            <person name="Ohm R."/>
            <person name="Pangilinan J."/>
            <person name="Park H.-J."/>
            <person name="Ramirez L."/>
            <person name="Alfaro M."/>
            <person name="Sun H."/>
            <person name="Tritt A."/>
            <person name="Yoshinaga Y."/>
            <person name="Zwiers L.-H."/>
            <person name="Turgeon B."/>
            <person name="Goodwin S."/>
            <person name="Spatafora J."/>
            <person name="Crous P."/>
            <person name="Grigoriev I."/>
        </authorList>
    </citation>
    <scope>NUCLEOTIDE SEQUENCE</scope>
    <source>
        <strain evidence="2">CBS 122367</strain>
    </source>
</reference>
<keyword evidence="3" id="KW-1185">Reference proteome</keyword>
<keyword evidence="1" id="KW-1133">Transmembrane helix</keyword>
<feature type="non-terminal residue" evidence="2">
    <location>
        <position position="1"/>
    </location>
</feature>
<evidence type="ECO:0000313" key="2">
    <source>
        <dbReference type="EMBL" id="KAF2690906.1"/>
    </source>
</evidence>
<protein>
    <submittedName>
        <fullName evidence="2">Uncharacterized protein</fullName>
    </submittedName>
</protein>
<dbReference type="EMBL" id="MU005570">
    <property type="protein sequence ID" value="KAF2690906.1"/>
    <property type="molecule type" value="Genomic_DNA"/>
</dbReference>
<gene>
    <name evidence="2" type="ORF">K458DRAFT_287881</name>
</gene>
<evidence type="ECO:0000256" key="1">
    <source>
        <dbReference type="SAM" id="Phobius"/>
    </source>
</evidence>
<dbReference type="AlphaFoldDB" id="A0A6G1JK96"/>
<feature type="transmembrane region" description="Helical" evidence="1">
    <location>
        <begin position="20"/>
        <end position="40"/>
    </location>
</feature>
<proteinExistence type="predicted"/>
<keyword evidence="1" id="KW-0472">Membrane</keyword>
<organism evidence="2 3">
    <name type="scientific">Lentithecium fluviatile CBS 122367</name>
    <dbReference type="NCBI Taxonomy" id="1168545"/>
    <lineage>
        <taxon>Eukaryota</taxon>
        <taxon>Fungi</taxon>
        <taxon>Dikarya</taxon>
        <taxon>Ascomycota</taxon>
        <taxon>Pezizomycotina</taxon>
        <taxon>Dothideomycetes</taxon>
        <taxon>Pleosporomycetidae</taxon>
        <taxon>Pleosporales</taxon>
        <taxon>Massarineae</taxon>
        <taxon>Lentitheciaceae</taxon>
        <taxon>Lentithecium</taxon>
    </lineage>
</organism>
<name>A0A6G1JK96_9PLEO</name>
<keyword evidence="1" id="KW-0812">Transmembrane</keyword>